<name>A0AA38IHJ8_9CUCU</name>
<sequence>MLHRRNQISNSHFLQHGITLTVNKPEARCRRVRISSDVNLLRHRNDVNARTEIPCSMGINFQVSRCVNFHLYSLKTRVERSAPPSMHSGRLTHPQRFRSNK</sequence>
<evidence type="ECO:0000313" key="2">
    <source>
        <dbReference type="EMBL" id="KAJ3656050.1"/>
    </source>
</evidence>
<accession>A0AA38IHJ8</accession>
<dbReference type="AlphaFoldDB" id="A0AA38IHJ8"/>
<comment type="caution">
    <text evidence="2">The sequence shown here is derived from an EMBL/GenBank/DDBJ whole genome shotgun (WGS) entry which is preliminary data.</text>
</comment>
<protein>
    <submittedName>
        <fullName evidence="2">Uncharacterized protein</fullName>
    </submittedName>
</protein>
<evidence type="ECO:0000313" key="3">
    <source>
        <dbReference type="Proteomes" id="UP001168821"/>
    </source>
</evidence>
<reference evidence="2" key="1">
    <citation type="journal article" date="2023" name="G3 (Bethesda)">
        <title>Whole genome assemblies of Zophobas morio and Tenebrio molitor.</title>
        <authorList>
            <person name="Kaur S."/>
            <person name="Stinson S.A."/>
            <person name="diCenzo G.C."/>
        </authorList>
    </citation>
    <scope>NUCLEOTIDE SEQUENCE</scope>
    <source>
        <strain evidence="2">QUZm001</strain>
    </source>
</reference>
<proteinExistence type="predicted"/>
<evidence type="ECO:0000256" key="1">
    <source>
        <dbReference type="SAM" id="MobiDB-lite"/>
    </source>
</evidence>
<dbReference type="EMBL" id="JALNTZ010000004">
    <property type="protein sequence ID" value="KAJ3656050.1"/>
    <property type="molecule type" value="Genomic_DNA"/>
</dbReference>
<gene>
    <name evidence="2" type="ORF">Zmor_015153</name>
</gene>
<feature type="region of interest" description="Disordered" evidence="1">
    <location>
        <begin position="79"/>
        <end position="101"/>
    </location>
</feature>
<keyword evidence="3" id="KW-1185">Reference proteome</keyword>
<dbReference type="Proteomes" id="UP001168821">
    <property type="component" value="Unassembled WGS sequence"/>
</dbReference>
<organism evidence="2 3">
    <name type="scientific">Zophobas morio</name>
    <dbReference type="NCBI Taxonomy" id="2755281"/>
    <lineage>
        <taxon>Eukaryota</taxon>
        <taxon>Metazoa</taxon>
        <taxon>Ecdysozoa</taxon>
        <taxon>Arthropoda</taxon>
        <taxon>Hexapoda</taxon>
        <taxon>Insecta</taxon>
        <taxon>Pterygota</taxon>
        <taxon>Neoptera</taxon>
        <taxon>Endopterygota</taxon>
        <taxon>Coleoptera</taxon>
        <taxon>Polyphaga</taxon>
        <taxon>Cucujiformia</taxon>
        <taxon>Tenebrionidae</taxon>
        <taxon>Zophobas</taxon>
    </lineage>
</organism>